<organism evidence="4 5">
    <name type="scientific">Clostridium acidisoli DSM 12555</name>
    <dbReference type="NCBI Taxonomy" id="1121291"/>
    <lineage>
        <taxon>Bacteria</taxon>
        <taxon>Bacillati</taxon>
        <taxon>Bacillota</taxon>
        <taxon>Clostridia</taxon>
        <taxon>Eubacteriales</taxon>
        <taxon>Clostridiaceae</taxon>
        <taxon>Clostridium</taxon>
    </lineage>
</organism>
<dbReference type="PANTHER" id="PTHR45138">
    <property type="entry name" value="REGULATORY COMPONENTS OF SENSORY TRANSDUCTION SYSTEM"/>
    <property type="match status" value="1"/>
</dbReference>
<keyword evidence="1" id="KW-0812">Transmembrane</keyword>
<dbReference type="InterPro" id="IPR029787">
    <property type="entry name" value="Nucleotide_cyclase"/>
</dbReference>
<dbReference type="InterPro" id="IPR000014">
    <property type="entry name" value="PAS"/>
</dbReference>
<dbReference type="PROSITE" id="PS50887">
    <property type="entry name" value="GGDEF"/>
    <property type="match status" value="1"/>
</dbReference>
<proteinExistence type="predicted"/>
<dbReference type="InterPro" id="IPR043128">
    <property type="entry name" value="Rev_trsase/Diguanyl_cyclase"/>
</dbReference>
<dbReference type="Pfam" id="PF16927">
    <property type="entry name" value="HisKA_7TM"/>
    <property type="match status" value="1"/>
</dbReference>
<dbReference type="FunFam" id="3.30.70.270:FF:000001">
    <property type="entry name" value="Diguanylate cyclase domain protein"/>
    <property type="match status" value="1"/>
</dbReference>
<feature type="domain" description="PAS" evidence="2">
    <location>
        <begin position="224"/>
        <end position="297"/>
    </location>
</feature>
<dbReference type="Gene3D" id="3.30.450.20">
    <property type="entry name" value="PAS domain"/>
    <property type="match status" value="1"/>
</dbReference>
<gene>
    <name evidence="4" type="ORF">SAMN02745134_02984</name>
</gene>
<dbReference type="GO" id="GO:0005886">
    <property type="term" value="C:plasma membrane"/>
    <property type="evidence" value="ECO:0007669"/>
    <property type="project" value="TreeGrafter"/>
</dbReference>
<dbReference type="NCBIfam" id="TIGR00254">
    <property type="entry name" value="GGDEF"/>
    <property type="match status" value="1"/>
</dbReference>
<protein>
    <submittedName>
        <fullName evidence="4">PAS domain S-box-containing protein/diguanylate cyclase (GGDEF) domain-containing protein</fullName>
    </submittedName>
</protein>
<dbReference type="GO" id="GO:0052621">
    <property type="term" value="F:diguanylate cyclase activity"/>
    <property type="evidence" value="ECO:0007669"/>
    <property type="project" value="TreeGrafter"/>
</dbReference>
<keyword evidence="1" id="KW-0472">Membrane</keyword>
<evidence type="ECO:0000256" key="1">
    <source>
        <dbReference type="SAM" id="Phobius"/>
    </source>
</evidence>
<dbReference type="CDD" id="cd00130">
    <property type="entry name" value="PAS"/>
    <property type="match status" value="1"/>
</dbReference>
<dbReference type="PANTHER" id="PTHR45138:SF9">
    <property type="entry name" value="DIGUANYLATE CYCLASE DGCM-RELATED"/>
    <property type="match status" value="1"/>
</dbReference>
<dbReference type="InterPro" id="IPR031621">
    <property type="entry name" value="HisKA_7TM"/>
</dbReference>
<dbReference type="RefSeq" id="WP_176212712.1">
    <property type="nucleotide sequence ID" value="NZ_FWXH01000015.1"/>
</dbReference>
<dbReference type="InterPro" id="IPR050469">
    <property type="entry name" value="Diguanylate_Cyclase"/>
</dbReference>
<dbReference type="EMBL" id="FWXH01000015">
    <property type="protein sequence ID" value="SMC26918.1"/>
    <property type="molecule type" value="Genomic_DNA"/>
</dbReference>
<dbReference type="GO" id="GO:1902201">
    <property type="term" value="P:negative regulation of bacterial-type flagellum-dependent cell motility"/>
    <property type="evidence" value="ECO:0007669"/>
    <property type="project" value="TreeGrafter"/>
</dbReference>
<sequence>MSKILYVFSLITCILYLQVGLYTYKLNSKSKICKLFFLLNILLSIWSFAFSFEYLAESSFDISFWYKLSSVGWCSFASITLYLVLNLTKNKFLNYFFVKFLVVLPAFVTMFINIFFIDPSVTASGFFPSIISILDFSYNFIYLLLSIILIYFWGKKSLKLKEKKQARLIFISSVISFLLNLSVQTILPAFGIHTVHDSGQFCALVMVLGVCYAIKRYQFLRVPSSLITEELLTEIMDLTFIVDTDGNITNVNKKIKDILGYDSNVLTNTSILDIIKEKSIENLLVDIDNLKNTIRFNKITIFSSYGESIPFSISVTPLIDSITKELLSILIVGHDMRIVENLQNEIKKHNLTSEKLKKSNEKIEHINNKLLETNTILKEKACRDGLTNLYNHQHINELLKLELIKANRSKGALSLMMLDIDFFKVVNDNFGHQIGDKVLVTLGNLINSKVDKIGISGRYGGEEFIILLPNLDLDKAYEIANDIRVSIGQLKFEIDDLNITVSIGVCQYDLKETSTLLINRADNLLYKAKKNGRNRVEK</sequence>
<dbReference type="InterPro" id="IPR000160">
    <property type="entry name" value="GGDEF_dom"/>
</dbReference>
<dbReference type="STRING" id="1121291.SAMN02745134_02984"/>
<dbReference type="SMART" id="SM00267">
    <property type="entry name" value="GGDEF"/>
    <property type="match status" value="1"/>
</dbReference>
<dbReference type="Gene3D" id="3.30.70.270">
    <property type="match status" value="1"/>
</dbReference>
<feature type="transmembrane region" description="Helical" evidence="1">
    <location>
        <begin position="64"/>
        <end position="85"/>
    </location>
</feature>
<feature type="transmembrane region" description="Helical" evidence="1">
    <location>
        <begin position="6"/>
        <end position="23"/>
    </location>
</feature>
<feature type="transmembrane region" description="Helical" evidence="1">
    <location>
        <begin position="166"/>
        <end position="192"/>
    </location>
</feature>
<dbReference type="Pfam" id="PF00990">
    <property type="entry name" value="GGDEF"/>
    <property type="match status" value="1"/>
</dbReference>
<evidence type="ECO:0000313" key="5">
    <source>
        <dbReference type="Proteomes" id="UP000192468"/>
    </source>
</evidence>
<reference evidence="4 5" key="1">
    <citation type="submission" date="2017-04" db="EMBL/GenBank/DDBJ databases">
        <authorList>
            <person name="Afonso C.L."/>
            <person name="Miller P.J."/>
            <person name="Scott M.A."/>
            <person name="Spackman E."/>
            <person name="Goraichik I."/>
            <person name="Dimitrov K.M."/>
            <person name="Suarez D.L."/>
            <person name="Swayne D.E."/>
        </authorList>
    </citation>
    <scope>NUCLEOTIDE SEQUENCE [LARGE SCALE GENOMIC DNA]</scope>
    <source>
        <strain evidence="4 5">DSM 12555</strain>
    </source>
</reference>
<dbReference type="CDD" id="cd01949">
    <property type="entry name" value="GGDEF"/>
    <property type="match status" value="1"/>
</dbReference>
<dbReference type="InterPro" id="IPR035965">
    <property type="entry name" value="PAS-like_dom_sf"/>
</dbReference>
<dbReference type="Proteomes" id="UP000192468">
    <property type="component" value="Unassembled WGS sequence"/>
</dbReference>
<dbReference type="SUPFAM" id="SSF55785">
    <property type="entry name" value="PYP-like sensor domain (PAS domain)"/>
    <property type="match status" value="1"/>
</dbReference>
<dbReference type="SMART" id="SM00091">
    <property type="entry name" value="PAS"/>
    <property type="match status" value="1"/>
</dbReference>
<dbReference type="GO" id="GO:0043709">
    <property type="term" value="P:cell adhesion involved in single-species biofilm formation"/>
    <property type="evidence" value="ECO:0007669"/>
    <property type="project" value="TreeGrafter"/>
</dbReference>
<dbReference type="SUPFAM" id="SSF55073">
    <property type="entry name" value="Nucleotide cyclase"/>
    <property type="match status" value="1"/>
</dbReference>
<dbReference type="AlphaFoldDB" id="A0A1W1XTT7"/>
<feature type="transmembrane region" description="Helical" evidence="1">
    <location>
        <begin position="35"/>
        <end position="52"/>
    </location>
</feature>
<keyword evidence="5" id="KW-1185">Reference proteome</keyword>
<feature type="transmembrane region" description="Helical" evidence="1">
    <location>
        <begin position="136"/>
        <end position="154"/>
    </location>
</feature>
<feature type="domain" description="GGDEF" evidence="3">
    <location>
        <begin position="411"/>
        <end position="538"/>
    </location>
</feature>
<feature type="transmembrane region" description="Helical" evidence="1">
    <location>
        <begin position="92"/>
        <end position="116"/>
    </location>
</feature>
<keyword evidence="1" id="KW-1133">Transmembrane helix</keyword>
<evidence type="ECO:0000313" key="4">
    <source>
        <dbReference type="EMBL" id="SMC26918.1"/>
    </source>
</evidence>
<name>A0A1W1XTT7_9CLOT</name>
<evidence type="ECO:0000259" key="2">
    <source>
        <dbReference type="PROSITE" id="PS50112"/>
    </source>
</evidence>
<dbReference type="NCBIfam" id="TIGR00229">
    <property type="entry name" value="sensory_box"/>
    <property type="match status" value="1"/>
</dbReference>
<evidence type="ECO:0000259" key="3">
    <source>
        <dbReference type="PROSITE" id="PS50887"/>
    </source>
</evidence>
<accession>A0A1W1XTT7</accession>
<dbReference type="PROSITE" id="PS50112">
    <property type="entry name" value="PAS"/>
    <property type="match status" value="1"/>
</dbReference>
<dbReference type="Pfam" id="PF13426">
    <property type="entry name" value="PAS_9"/>
    <property type="match status" value="1"/>
</dbReference>